<accession>A0A427A3G7</accession>
<sequence length="167" mass="19099">MHVEIGTRGEDGFLKGNVVPLMFSNRRKGIIRIDSALRRRTRRSFVAAYIPEQHHRLLRRPRAGFTVRPSSVRAFSTSFRSYVVCCANGNPSTVVLPGSSRDLESHERKVVRLGLPSKGRMADETLSLLKLVALSILFLEELNYRFIFKMQNLEVCYSYELATLLRL</sequence>
<dbReference type="Proteomes" id="UP000287651">
    <property type="component" value="Unassembled WGS sequence"/>
</dbReference>
<evidence type="ECO:0000313" key="1">
    <source>
        <dbReference type="EMBL" id="RRT70752.1"/>
    </source>
</evidence>
<proteinExistence type="predicted"/>
<dbReference type="AlphaFoldDB" id="A0A427A3G7"/>
<name>A0A427A3G7_ENSVE</name>
<organism evidence="1 2">
    <name type="scientific">Ensete ventricosum</name>
    <name type="common">Abyssinian banana</name>
    <name type="synonym">Musa ensete</name>
    <dbReference type="NCBI Taxonomy" id="4639"/>
    <lineage>
        <taxon>Eukaryota</taxon>
        <taxon>Viridiplantae</taxon>
        <taxon>Streptophyta</taxon>
        <taxon>Embryophyta</taxon>
        <taxon>Tracheophyta</taxon>
        <taxon>Spermatophyta</taxon>
        <taxon>Magnoliopsida</taxon>
        <taxon>Liliopsida</taxon>
        <taxon>Zingiberales</taxon>
        <taxon>Musaceae</taxon>
        <taxon>Ensete</taxon>
    </lineage>
</organism>
<evidence type="ECO:0000313" key="2">
    <source>
        <dbReference type="Proteomes" id="UP000287651"/>
    </source>
</evidence>
<comment type="caution">
    <text evidence="1">The sequence shown here is derived from an EMBL/GenBank/DDBJ whole genome shotgun (WGS) entry which is preliminary data.</text>
</comment>
<reference evidence="1 2" key="1">
    <citation type="journal article" date="2014" name="Agronomy (Basel)">
        <title>A Draft Genome Sequence for Ensete ventricosum, the Drought-Tolerant Tree Against Hunger.</title>
        <authorList>
            <person name="Harrison J."/>
            <person name="Moore K.A."/>
            <person name="Paszkiewicz K."/>
            <person name="Jones T."/>
            <person name="Grant M."/>
            <person name="Ambacheew D."/>
            <person name="Muzemil S."/>
            <person name="Studholme D.J."/>
        </authorList>
    </citation>
    <scope>NUCLEOTIDE SEQUENCE [LARGE SCALE GENOMIC DNA]</scope>
</reference>
<gene>
    <name evidence="1" type="ORF">B296_00036180</name>
</gene>
<dbReference type="EMBL" id="AMZH03003914">
    <property type="protein sequence ID" value="RRT70752.1"/>
    <property type="molecule type" value="Genomic_DNA"/>
</dbReference>
<protein>
    <submittedName>
        <fullName evidence="1">Uncharacterized protein</fullName>
    </submittedName>
</protein>